<dbReference type="SMART" id="SM00194">
    <property type="entry name" value="PTPc"/>
    <property type="match status" value="1"/>
</dbReference>
<feature type="transmembrane region" description="Helical" evidence="3">
    <location>
        <begin position="565"/>
        <end position="586"/>
    </location>
</feature>
<feature type="domain" description="Tyrosine specific protein phosphatases" evidence="5">
    <location>
        <begin position="285"/>
        <end position="367"/>
    </location>
</feature>
<keyword evidence="3" id="KW-1133">Transmembrane helix</keyword>
<dbReference type="PROSITE" id="PS50055">
    <property type="entry name" value="TYR_PHOSPHATASE_PTP"/>
    <property type="match status" value="1"/>
</dbReference>
<comment type="similarity">
    <text evidence="1">Belongs to the protein-tyrosine phosphatase family. Non-receptor class subfamily.</text>
</comment>
<dbReference type="InterPro" id="IPR050348">
    <property type="entry name" value="Protein-Tyr_Phosphatase"/>
</dbReference>
<dbReference type="PROSITE" id="PS00383">
    <property type="entry name" value="TYR_PHOSPHATASE_1"/>
    <property type="match status" value="1"/>
</dbReference>
<dbReference type="PROSITE" id="PS50056">
    <property type="entry name" value="TYR_PHOSPHATASE_2"/>
    <property type="match status" value="1"/>
</dbReference>
<dbReference type="Gene3D" id="3.90.190.10">
    <property type="entry name" value="Protein tyrosine phosphatase superfamily"/>
    <property type="match status" value="1"/>
</dbReference>
<feature type="region of interest" description="Disordered" evidence="2">
    <location>
        <begin position="396"/>
        <end position="440"/>
    </location>
</feature>
<dbReference type="InterPro" id="IPR029021">
    <property type="entry name" value="Prot-tyrosine_phosphatase-like"/>
</dbReference>
<evidence type="ECO:0000256" key="2">
    <source>
        <dbReference type="SAM" id="MobiDB-lite"/>
    </source>
</evidence>
<dbReference type="SUPFAM" id="SSF52799">
    <property type="entry name" value="(Phosphotyrosine protein) phosphatases II"/>
    <property type="match status" value="1"/>
</dbReference>
<evidence type="ECO:0000313" key="7">
    <source>
        <dbReference type="Proteomes" id="UP001056012"/>
    </source>
</evidence>
<dbReference type="OrthoDB" id="10253954at2759"/>
<dbReference type="GO" id="GO:0004725">
    <property type="term" value="F:protein tyrosine phosphatase activity"/>
    <property type="evidence" value="ECO:0007669"/>
    <property type="project" value="InterPro"/>
</dbReference>
<name>A0A9Q8Z0B8_CURCL</name>
<accession>A0A9Q8Z0B8</accession>
<feature type="region of interest" description="Disordered" evidence="2">
    <location>
        <begin position="1"/>
        <end position="65"/>
    </location>
</feature>
<sequence length="590" mass="65100">MATPDDPISPTSSKRSRSKDSLRSLTTSSLNTPAASTPAASTNSLLNPHSAPGTPTTTGPSSHTTIPYPAFLSAARDINAKWLRLEAAQIDRSREALQPTEADDQGRWARCCGDEYAFRNRYANVDPYQSNRVHLVVPEGHFDYINASPIVLETTQSQTPLKYIATQGPKVETWSHIWRMIWKENESPAVIVMLTQTVEAYREKCHPYYPQSPSNPDLRVNDHDEFQDGLIHNLHLASYTIDDDARTQVREIDMTTDDGTESKKIWHLLFAGWPDFSVPEGDDRASMLRLVELSRSKNSDNATNPRIVHCSAGIGRSGTFIALDWLTQELQEGSLDNVPENEDPVVRVVEMLRDQRAGMVQSKVQFQFIYDVLRDQWRERWIAQNPDQAAQFGFVSTANTPDSEPALKRQKSVHNGDDHQSPPSASSPLSSSGASDSPDARAQLEAELHDADMEYENGKTYVSWSLLPPTVHTYNNPDDNIAPPIIPAATAGLPSPPVIAGPVLDQVGADGDIGQQHDGTVDIEAQMDPPAPPPPSPAPQSRSPSEVRLSALLAPREEACTPGQVAWVAVFVCVCVVAIMFSYWHYTNRV</sequence>
<feature type="compositionally biased region" description="Low complexity" evidence="2">
    <location>
        <begin position="421"/>
        <end position="437"/>
    </location>
</feature>
<keyword evidence="3" id="KW-0472">Membrane</keyword>
<evidence type="ECO:0000259" key="5">
    <source>
        <dbReference type="PROSITE" id="PS50056"/>
    </source>
</evidence>
<feature type="domain" description="Tyrosine-protein phosphatase" evidence="4">
    <location>
        <begin position="119"/>
        <end position="376"/>
    </location>
</feature>
<keyword evidence="7" id="KW-1185">Reference proteome</keyword>
<dbReference type="CDD" id="cd18533">
    <property type="entry name" value="PTP_fungal"/>
    <property type="match status" value="1"/>
</dbReference>
<dbReference type="PANTHER" id="PTHR19134:SF449">
    <property type="entry name" value="TYROSINE-PROTEIN PHOSPHATASE 1"/>
    <property type="match status" value="1"/>
</dbReference>
<evidence type="ECO:0000256" key="1">
    <source>
        <dbReference type="ARBA" id="ARBA00009649"/>
    </source>
</evidence>
<dbReference type="Proteomes" id="UP001056012">
    <property type="component" value="Chromosome 1"/>
</dbReference>
<evidence type="ECO:0000313" key="6">
    <source>
        <dbReference type="EMBL" id="USP73322.1"/>
    </source>
</evidence>
<dbReference type="AlphaFoldDB" id="A0A9Q8Z0B8"/>
<dbReference type="PANTHER" id="PTHR19134">
    <property type="entry name" value="RECEPTOR-TYPE TYROSINE-PROTEIN PHOSPHATASE"/>
    <property type="match status" value="1"/>
</dbReference>
<dbReference type="PRINTS" id="PR00700">
    <property type="entry name" value="PRTYPHPHTASE"/>
</dbReference>
<dbReference type="Pfam" id="PF00102">
    <property type="entry name" value="Y_phosphatase"/>
    <property type="match status" value="1"/>
</dbReference>
<proteinExistence type="inferred from homology"/>
<evidence type="ECO:0000259" key="4">
    <source>
        <dbReference type="PROSITE" id="PS50055"/>
    </source>
</evidence>
<reference evidence="6" key="1">
    <citation type="submission" date="2021-12" db="EMBL/GenBank/DDBJ databases">
        <title>Curvularia clavata genome.</title>
        <authorList>
            <person name="Cao Y."/>
        </authorList>
    </citation>
    <scope>NUCLEOTIDE SEQUENCE</scope>
    <source>
        <strain evidence="6">Yc1106</strain>
    </source>
</reference>
<protein>
    <submittedName>
        <fullName evidence="6">Uncharacterized protein</fullName>
    </submittedName>
</protein>
<dbReference type="InterPro" id="IPR003595">
    <property type="entry name" value="Tyr_Pase_cat"/>
</dbReference>
<dbReference type="InterPro" id="IPR000242">
    <property type="entry name" value="PTP_cat"/>
</dbReference>
<dbReference type="InterPro" id="IPR000387">
    <property type="entry name" value="Tyr_Pase_dom"/>
</dbReference>
<dbReference type="SMART" id="SM00404">
    <property type="entry name" value="PTPc_motif"/>
    <property type="match status" value="1"/>
</dbReference>
<evidence type="ECO:0000256" key="3">
    <source>
        <dbReference type="SAM" id="Phobius"/>
    </source>
</evidence>
<organism evidence="6 7">
    <name type="scientific">Curvularia clavata</name>
    <dbReference type="NCBI Taxonomy" id="95742"/>
    <lineage>
        <taxon>Eukaryota</taxon>
        <taxon>Fungi</taxon>
        <taxon>Dikarya</taxon>
        <taxon>Ascomycota</taxon>
        <taxon>Pezizomycotina</taxon>
        <taxon>Dothideomycetes</taxon>
        <taxon>Pleosporomycetidae</taxon>
        <taxon>Pleosporales</taxon>
        <taxon>Pleosporineae</taxon>
        <taxon>Pleosporaceae</taxon>
        <taxon>Curvularia</taxon>
    </lineage>
</organism>
<feature type="compositionally biased region" description="Low complexity" evidence="2">
    <location>
        <begin position="23"/>
        <end position="65"/>
    </location>
</feature>
<keyword evidence="3" id="KW-0812">Transmembrane</keyword>
<feature type="compositionally biased region" description="Pro residues" evidence="2">
    <location>
        <begin position="529"/>
        <end position="538"/>
    </location>
</feature>
<dbReference type="InterPro" id="IPR016130">
    <property type="entry name" value="Tyr_Pase_AS"/>
</dbReference>
<feature type="region of interest" description="Disordered" evidence="2">
    <location>
        <begin position="523"/>
        <end position="546"/>
    </location>
</feature>
<dbReference type="VEuPathDB" id="FungiDB:yc1106_00596"/>
<gene>
    <name evidence="6" type="ORF">yc1106_00596</name>
</gene>
<dbReference type="EMBL" id="CP089274">
    <property type="protein sequence ID" value="USP73322.1"/>
    <property type="molecule type" value="Genomic_DNA"/>
</dbReference>